<feature type="chain" id="PRO_5011611871" description="LPS export ABC transporter protein LptC" evidence="1">
    <location>
        <begin position="19"/>
        <end position="186"/>
    </location>
</feature>
<evidence type="ECO:0000256" key="1">
    <source>
        <dbReference type="SAM" id="SignalP"/>
    </source>
</evidence>
<dbReference type="AlphaFoldDB" id="A0A1I0S8J8"/>
<keyword evidence="3" id="KW-1185">Reference proteome</keyword>
<sequence length="186" mass="21615">MKQLYFVTFLLFILTATACKTQHFYRQEEYSFYQKNFPLPDTALLRTDGVYVLDVIRTGDTARTIASADRQIYKFYPGGQVNLVLNRYDSLESADDYRDAFNKRPAGRTLFQGYYKVTGNKLVIQQMSTPRAQFYYSYFRLTPDSIIQVSSTLQGKGTIKARHYTGNYEALYRYVPVDGVFVTPNW</sequence>
<name>A0A1I0S8J8_9BACT</name>
<keyword evidence="1" id="KW-0732">Signal</keyword>
<gene>
    <name evidence="2" type="ORF">SAMN04488122_4106</name>
</gene>
<reference evidence="3" key="1">
    <citation type="submission" date="2016-10" db="EMBL/GenBank/DDBJ databases">
        <authorList>
            <person name="Varghese N."/>
            <person name="Submissions S."/>
        </authorList>
    </citation>
    <scope>NUCLEOTIDE SEQUENCE [LARGE SCALE GENOMIC DNA]</scope>
    <source>
        <strain evidence="3">DSM 3695</strain>
    </source>
</reference>
<evidence type="ECO:0000313" key="2">
    <source>
        <dbReference type="EMBL" id="SEW51070.1"/>
    </source>
</evidence>
<organism evidence="2 3">
    <name type="scientific">Chitinophaga arvensicola</name>
    <dbReference type="NCBI Taxonomy" id="29529"/>
    <lineage>
        <taxon>Bacteria</taxon>
        <taxon>Pseudomonadati</taxon>
        <taxon>Bacteroidota</taxon>
        <taxon>Chitinophagia</taxon>
        <taxon>Chitinophagales</taxon>
        <taxon>Chitinophagaceae</taxon>
        <taxon>Chitinophaga</taxon>
    </lineage>
</organism>
<accession>A0A1I0S8J8</accession>
<proteinExistence type="predicted"/>
<dbReference type="RefSeq" id="WP_218150389.1">
    <property type="nucleotide sequence ID" value="NZ_FOJG01000002.1"/>
</dbReference>
<dbReference type="PROSITE" id="PS51257">
    <property type="entry name" value="PROKAR_LIPOPROTEIN"/>
    <property type="match status" value="1"/>
</dbReference>
<dbReference type="EMBL" id="FOJG01000002">
    <property type="protein sequence ID" value="SEW51070.1"/>
    <property type="molecule type" value="Genomic_DNA"/>
</dbReference>
<dbReference type="STRING" id="29529.SAMN04488122_4106"/>
<evidence type="ECO:0008006" key="4">
    <source>
        <dbReference type="Google" id="ProtNLM"/>
    </source>
</evidence>
<protein>
    <recommendedName>
        <fullName evidence="4">LPS export ABC transporter protein LptC</fullName>
    </recommendedName>
</protein>
<dbReference type="Proteomes" id="UP000199310">
    <property type="component" value="Unassembled WGS sequence"/>
</dbReference>
<evidence type="ECO:0000313" key="3">
    <source>
        <dbReference type="Proteomes" id="UP000199310"/>
    </source>
</evidence>
<feature type="signal peptide" evidence="1">
    <location>
        <begin position="1"/>
        <end position="18"/>
    </location>
</feature>